<comment type="caution">
    <text evidence="1">The sequence shown here is derived from an EMBL/GenBank/DDBJ whole genome shotgun (WGS) entry which is preliminary data.</text>
</comment>
<reference evidence="1" key="1">
    <citation type="journal article" date="2021" name="New Phytol.">
        <title>Evolutionary innovations through gain and loss of genes in the ectomycorrhizal Boletales.</title>
        <authorList>
            <person name="Wu G."/>
            <person name="Miyauchi S."/>
            <person name="Morin E."/>
            <person name="Kuo A."/>
            <person name="Drula E."/>
            <person name="Varga T."/>
            <person name="Kohler A."/>
            <person name="Feng B."/>
            <person name="Cao Y."/>
            <person name="Lipzen A."/>
            <person name="Daum C."/>
            <person name="Hundley H."/>
            <person name="Pangilinan J."/>
            <person name="Johnson J."/>
            <person name="Barry K."/>
            <person name="LaButti K."/>
            <person name="Ng V."/>
            <person name="Ahrendt S."/>
            <person name="Min B."/>
            <person name="Choi I.G."/>
            <person name="Park H."/>
            <person name="Plett J.M."/>
            <person name="Magnuson J."/>
            <person name="Spatafora J.W."/>
            <person name="Nagy L.G."/>
            <person name="Henrissat B."/>
            <person name="Grigoriev I.V."/>
            <person name="Yang Z.L."/>
            <person name="Xu J."/>
            <person name="Martin F.M."/>
        </authorList>
    </citation>
    <scope>NUCLEOTIDE SEQUENCE</scope>
    <source>
        <strain evidence="1">KUC20120723A-06</strain>
    </source>
</reference>
<gene>
    <name evidence="1" type="ORF">BV22DRAFT_1042979</name>
</gene>
<evidence type="ECO:0000313" key="2">
    <source>
        <dbReference type="Proteomes" id="UP000790709"/>
    </source>
</evidence>
<protein>
    <submittedName>
        <fullName evidence="1">Uncharacterized protein</fullName>
    </submittedName>
</protein>
<accession>A0ACB8BZ57</accession>
<dbReference type="Proteomes" id="UP000790709">
    <property type="component" value="Unassembled WGS sequence"/>
</dbReference>
<proteinExistence type="predicted"/>
<organism evidence="1 2">
    <name type="scientific">Leucogyrophana mollusca</name>
    <dbReference type="NCBI Taxonomy" id="85980"/>
    <lineage>
        <taxon>Eukaryota</taxon>
        <taxon>Fungi</taxon>
        <taxon>Dikarya</taxon>
        <taxon>Basidiomycota</taxon>
        <taxon>Agaricomycotina</taxon>
        <taxon>Agaricomycetes</taxon>
        <taxon>Agaricomycetidae</taxon>
        <taxon>Boletales</taxon>
        <taxon>Boletales incertae sedis</taxon>
        <taxon>Leucogyrophana</taxon>
    </lineage>
</organism>
<keyword evidence="2" id="KW-1185">Reference proteome</keyword>
<name>A0ACB8BZ57_9AGAM</name>
<dbReference type="EMBL" id="MU266329">
    <property type="protein sequence ID" value="KAH7930896.1"/>
    <property type="molecule type" value="Genomic_DNA"/>
</dbReference>
<evidence type="ECO:0000313" key="1">
    <source>
        <dbReference type="EMBL" id="KAH7930896.1"/>
    </source>
</evidence>
<sequence length="441" mass="49108">MAFPLTKSTRMNSPLRMPHVFVIPPEEEQQENPPWCCFDADELPESNGDFPSNPDIHFLDDPYLLQQPETSAPVFRRPSIDEPGSGIVMPKKGETRSMTDSSPSEDRASGERVRRRDVREDSDVVEVVKVKRSKEPVGSNDRLEHNSNMKRSKTFKARATKAFKSIKNLNVGKSAQRKPHVKELWTSSESMPGIFKGMQEQIRQQQEQCAPPLPQPSLSRRNSRSLSHLFQSAKPPRSEWNTKPSPPVSPSEPTHIIPSDTSSSLPYLRGSDTTTSLVEVFAPSDYEGSPDRPVSPGLSVRKSRRRFSVLELHRLFSFSSSSPDDPMPTSPTTAFASSCSPSAPSSSTSTTSSECPDVPTEEGAYAAVRFLDLDVDEINDDALTKQSAPHWRRSLGAEHNSALPPPRDLSFEMRLDSLHFDSLSFDPEDFDVSMDGIAVRR</sequence>